<dbReference type="SMART" id="SM00354">
    <property type="entry name" value="HTH_LACI"/>
    <property type="match status" value="1"/>
</dbReference>
<dbReference type="GO" id="GO:0000976">
    <property type="term" value="F:transcription cis-regulatory region binding"/>
    <property type="evidence" value="ECO:0007669"/>
    <property type="project" value="TreeGrafter"/>
</dbReference>
<dbReference type="SUPFAM" id="SSF53822">
    <property type="entry name" value="Periplasmic binding protein-like I"/>
    <property type="match status" value="1"/>
</dbReference>
<evidence type="ECO:0000313" key="6">
    <source>
        <dbReference type="EMBL" id="OZI31470.1"/>
    </source>
</evidence>
<proteinExistence type="predicted"/>
<keyword evidence="7" id="KW-1185">Reference proteome</keyword>
<dbReference type="Pfam" id="PF00356">
    <property type="entry name" value="LacI"/>
    <property type="match status" value="1"/>
</dbReference>
<organism evidence="6 7">
    <name type="scientific">Bordetella genomosp. 10</name>
    <dbReference type="NCBI Taxonomy" id="1416804"/>
    <lineage>
        <taxon>Bacteria</taxon>
        <taxon>Pseudomonadati</taxon>
        <taxon>Pseudomonadota</taxon>
        <taxon>Betaproteobacteria</taxon>
        <taxon>Burkholderiales</taxon>
        <taxon>Alcaligenaceae</taxon>
        <taxon>Bordetella</taxon>
    </lineage>
</organism>
<evidence type="ECO:0000256" key="1">
    <source>
        <dbReference type="ARBA" id="ARBA00023015"/>
    </source>
</evidence>
<dbReference type="InterPro" id="IPR000843">
    <property type="entry name" value="HTH_LacI"/>
</dbReference>
<evidence type="ECO:0000313" key="7">
    <source>
        <dbReference type="Proteomes" id="UP000216020"/>
    </source>
</evidence>
<dbReference type="InterPro" id="IPR028082">
    <property type="entry name" value="Peripla_BP_I"/>
</dbReference>
<dbReference type="Gene3D" id="1.10.260.40">
    <property type="entry name" value="lambda repressor-like DNA-binding domains"/>
    <property type="match status" value="1"/>
</dbReference>
<name>A0A261S3U2_9BORD</name>
<feature type="compositionally biased region" description="Basic and acidic residues" evidence="4">
    <location>
        <begin position="10"/>
        <end position="23"/>
    </location>
</feature>
<gene>
    <name evidence="6" type="ORF">CAL29_26595</name>
</gene>
<sequence>MEFDATHSWPMHDSRQRRSEQHMKNPPARVQMADVARAAGVARVTVSRVISAPATVAPKTRAAVEAAIARLGFVPNLNAGTLASRRSNIVGALVPTLSNSWFADTMDGLAATLSNAGYQLLLGQTRYDEEEARRLVSAFIGRRVDAIVLTGTRHGSAIETMLARAGIPVIECWDLTDTPIDTVVGFSNTDAGAAVARHLVARGCRNLGFIGADEDRSNQRLQGFRETALALSGKDVAVHRVAPPSSIDDGARGAALLMSRQPRLDGVFCSNDTLALGALLAARREGWPVPARMAVVGFSDLPVAAASVPALTTVRIDSRALGVRVGELLAQRLRGAVPDDKRIHDLGFSLIVRESA</sequence>
<reference evidence="7" key="1">
    <citation type="submission" date="2017-05" db="EMBL/GenBank/DDBJ databases">
        <title>Complete and WGS of Bordetella genogroups.</title>
        <authorList>
            <person name="Spilker T."/>
            <person name="Lipuma J."/>
        </authorList>
    </citation>
    <scope>NUCLEOTIDE SEQUENCE [LARGE SCALE GENOMIC DNA]</scope>
    <source>
        <strain evidence="7">AU16122</strain>
    </source>
</reference>
<keyword evidence="1" id="KW-0805">Transcription regulation</keyword>
<dbReference type="Proteomes" id="UP000216020">
    <property type="component" value="Unassembled WGS sequence"/>
</dbReference>
<evidence type="ECO:0000256" key="3">
    <source>
        <dbReference type="ARBA" id="ARBA00023163"/>
    </source>
</evidence>
<dbReference type="PANTHER" id="PTHR30146">
    <property type="entry name" value="LACI-RELATED TRANSCRIPTIONAL REPRESSOR"/>
    <property type="match status" value="1"/>
</dbReference>
<protein>
    <recommendedName>
        <fullName evidence="5">HTH lacI-type domain-containing protein</fullName>
    </recommendedName>
</protein>
<dbReference type="CDD" id="cd01575">
    <property type="entry name" value="PBP1_GntR"/>
    <property type="match status" value="1"/>
</dbReference>
<dbReference type="Gene3D" id="3.40.50.2300">
    <property type="match status" value="2"/>
</dbReference>
<dbReference type="InterPro" id="IPR046335">
    <property type="entry name" value="LacI/GalR-like_sensor"/>
</dbReference>
<dbReference type="CDD" id="cd01392">
    <property type="entry name" value="HTH_LacI"/>
    <property type="match status" value="1"/>
</dbReference>
<evidence type="ECO:0000256" key="4">
    <source>
        <dbReference type="SAM" id="MobiDB-lite"/>
    </source>
</evidence>
<dbReference type="GO" id="GO:0003700">
    <property type="term" value="F:DNA-binding transcription factor activity"/>
    <property type="evidence" value="ECO:0007669"/>
    <property type="project" value="TreeGrafter"/>
</dbReference>
<dbReference type="PROSITE" id="PS50932">
    <property type="entry name" value="HTH_LACI_2"/>
    <property type="match status" value="1"/>
</dbReference>
<comment type="caution">
    <text evidence="6">The sequence shown here is derived from an EMBL/GenBank/DDBJ whole genome shotgun (WGS) entry which is preliminary data.</text>
</comment>
<dbReference type="PANTHER" id="PTHR30146:SF33">
    <property type="entry name" value="TRANSCRIPTIONAL REGULATOR"/>
    <property type="match status" value="1"/>
</dbReference>
<dbReference type="EMBL" id="NEVM01000005">
    <property type="protein sequence ID" value="OZI31470.1"/>
    <property type="molecule type" value="Genomic_DNA"/>
</dbReference>
<dbReference type="SUPFAM" id="SSF47413">
    <property type="entry name" value="lambda repressor-like DNA-binding domains"/>
    <property type="match status" value="1"/>
</dbReference>
<dbReference type="AlphaFoldDB" id="A0A261S3U2"/>
<accession>A0A261S3U2</accession>
<evidence type="ECO:0000259" key="5">
    <source>
        <dbReference type="PROSITE" id="PS50932"/>
    </source>
</evidence>
<keyword evidence="3" id="KW-0804">Transcription</keyword>
<keyword evidence="2" id="KW-0238">DNA-binding</keyword>
<evidence type="ECO:0000256" key="2">
    <source>
        <dbReference type="ARBA" id="ARBA00023125"/>
    </source>
</evidence>
<dbReference type="Pfam" id="PF13377">
    <property type="entry name" value="Peripla_BP_3"/>
    <property type="match status" value="1"/>
</dbReference>
<feature type="domain" description="HTH lacI-type" evidence="5">
    <location>
        <begin position="30"/>
        <end position="84"/>
    </location>
</feature>
<dbReference type="InterPro" id="IPR010982">
    <property type="entry name" value="Lambda_DNA-bd_dom_sf"/>
</dbReference>
<feature type="region of interest" description="Disordered" evidence="4">
    <location>
        <begin position="1"/>
        <end position="28"/>
    </location>
</feature>